<evidence type="ECO:0000256" key="4">
    <source>
        <dbReference type="ARBA" id="ARBA00023163"/>
    </source>
</evidence>
<dbReference type="Pfam" id="PF13411">
    <property type="entry name" value="MerR_1"/>
    <property type="match status" value="1"/>
</dbReference>
<gene>
    <name evidence="6" type="ORF">H7B67_02130</name>
</gene>
<dbReference type="PROSITE" id="PS50937">
    <property type="entry name" value="HTH_MERR_2"/>
    <property type="match status" value="2"/>
</dbReference>
<protein>
    <submittedName>
        <fullName evidence="6">MerR family DNA-binding transcriptional regulator</fullName>
    </submittedName>
</protein>
<evidence type="ECO:0000256" key="3">
    <source>
        <dbReference type="ARBA" id="ARBA00023125"/>
    </source>
</evidence>
<dbReference type="Proteomes" id="UP000535838">
    <property type="component" value="Unassembled WGS sequence"/>
</dbReference>
<dbReference type="AlphaFoldDB" id="A0A841SLX9"/>
<feature type="domain" description="HTH merR-type" evidence="5">
    <location>
        <begin position="117"/>
        <end position="171"/>
    </location>
</feature>
<dbReference type="InterPro" id="IPR000551">
    <property type="entry name" value="MerR-type_HTH_dom"/>
</dbReference>
<dbReference type="EMBL" id="JACJVQ010000002">
    <property type="protein sequence ID" value="MBB6632924.1"/>
    <property type="molecule type" value="Genomic_DNA"/>
</dbReference>
<dbReference type="PANTHER" id="PTHR30204:SF69">
    <property type="entry name" value="MERR-FAMILY TRANSCRIPTIONAL REGULATOR"/>
    <property type="match status" value="1"/>
</dbReference>
<sequence>MHPKKMAAAFKISTSTLRNYEANGLIPPAERSANGYRVYTVLHADYLECIQAMAPAFGMVTTTEVLHSVQRNEAHSALWTVREKEVALYEEKGKVERLIEDIRLQANGNRSSYAKERFTIGEASELTKAPESAIRYWEHAGYVLADRDPANRYRLYGPAHLLKIRLMQALQSTVYSEDTVLLRQSIASADHADLPRILKLAEAIRSYLDKSVEAQMGGIASLHRLVQRQKSR</sequence>
<keyword evidence="2" id="KW-0805">Transcription regulation</keyword>
<keyword evidence="4" id="KW-0804">Transcription</keyword>
<dbReference type="RefSeq" id="WP_185118192.1">
    <property type="nucleotide sequence ID" value="NZ_JACJVQ010000002.1"/>
</dbReference>
<dbReference type="SUPFAM" id="SSF46955">
    <property type="entry name" value="Putative DNA-binding domain"/>
    <property type="match status" value="2"/>
</dbReference>
<dbReference type="Gene3D" id="1.10.1660.10">
    <property type="match status" value="2"/>
</dbReference>
<feature type="domain" description="HTH merR-type" evidence="5">
    <location>
        <begin position="1"/>
        <end position="53"/>
    </location>
</feature>
<evidence type="ECO:0000256" key="1">
    <source>
        <dbReference type="ARBA" id="ARBA00022491"/>
    </source>
</evidence>
<dbReference type="PANTHER" id="PTHR30204">
    <property type="entry name" value="REDOX-CYCLING DRUG-SENSING TRANSCRIPTIONAL ACTIVATOR SOXR"/>
    <property type="match status" value="1"/>
</dbReference>
<evidence type="ECO:0000259" key="5">
    <source>
        <dbReference type="PROSITE" id="PS50937"/>
    </source>
</evidence>
<dbReference type="SMART" id="SM00422">
    <property type="entry name" value="HTH_MERR"/>
    <property type="match status" value="2"/>
</dbReference>
<evidence type="ECO:0000256" key="2">
    <source>
        <dbReference type="ARBA" id="ARBA00023015"/>
    </source>
</evidence>
<organism evidence="6 7">
    <name type="scientific">Cohnella thailandensis</name>
    <dbReference type="NCBI Taxonomy" id="557557"/>
    <lineage>
        <taxon>Bacteria</taxon>
        <taxon>Bacillati</taxon>
        <taxon>Bacillota</taxon>
        <taxon>Bacilli</taxon>
        <taxon>Bacillales</taxon>
        <taxon>Paenibacillaceae</taxon>
        <taxon>Cohnella</taxon>
    </lineage>
</organism>
<dbReference type="GO" id="GO:0003677">
    <property type="term" value="F:DNA binding"/>
    <property type="evidence" value="ECO:0007669"/>
    <property type="project" value="UniProtKB-KW"/>
</dbReference>
<dbReference type="Pfam" id="PF00376">
    <property type="entry name" value="MerR"/>
    <property type="match status" value="1"/>
</dbReference>
<accession>A0A841SLX9</accession>
<evidence type="ECO:0000313" key="6">
    <source>
        <dbReference type="EMBL" id="MBB6632924.1"/>
    </source>
</evidence>
<reference evidence="6 7" key="1">
    <citation type="submission" date="2020-08" db="EMBL/GenBank/DDBJ databases">
        <title>Cohnella phylogeny.</title>
        <authorList>
            <person name="Dunlap C."/>
        </authorList>
    </citation>
    <scope>NUCLEOTIDE SEQUENCE [LARGE SCALE GENOMIC DNA]</scope>
    <source>
        <strain evidence="6 7">DSM 25241</strain>
    </source>
</reference>
<evidence type="ECO:0000313" key="7">
    <source>
        <dbReference type="Proteomes" id="UP000535838"/>
    </source>
</evidence>
<keyword evidence="3 6" id="KW-0238">DNA-binding</keyword>
<keyword evidence="1" id="KW-0678">Repressor</keyword>
<comment type="caution">
    <text evidence="6">The sequence shown here is derived from an EMBL/GenBank/DDBJ whole genome shotgun (WGS) entry which is preliminary data.</text>
</comment>
<proteinExistence type="predicted"/>
<keyword evidence="7" id="KW-1185">Reference proteome</keyword>
<dbReference type="GO" id="GO:0003700">
    <property type="term" value="F:DNA-binding transcription factor activity"/>
    <property type="evidence" value="ECO:0007669"/>
    <property type="project" value="InterPro"/>
</dbReference>
<name>A0A841SLX9_9BACL</name>
<dbReference type="InterPro" id="IPR009061">
    <property type="entry name" value="DNA-bd_dom_put_sf"/>
</dbReference>
<dbReference type="InterPro" id="IPR047057">
    <property type="entry name" value="MerR_fam"/>
</dbReference>